<reference evidence="1 2" key="1">
    <citation type="submission" date="2021-06" db="EMBL/GenBank/DDBJ databases">
        <title>Complete genome of Haloferula helveola possessing various polysaccharide degrading enzymes.</title>
        <authorList>
            <person name="Takami H."/>
            <person name="Huang C."/>
            <person name="Hamasaki K."/>
        </authorList>
    </citation>
    <scope>NUCLEOTIDE SEQUENCE [LARGE SCALE GENOMIC DNA]</scope>
    <source>
        <strain evidence="1 2">CN-1</strain>
    </source>
</reference>
<proteinExistence type="predicted"/>
<dbReference type="SUPFAM" id="SSF48371">
    <property type="entry name" value="ARM repeat"/>
    <property type="match status" value="1"/>
</dbReference>
<dbReference type="InterPro" id="IPR016024">
    <property type="entry name" value="ARM-type_fold"/>
</dbReference>
<sequence>MDEKTRERVDQLQDSKAKKRELAAKALRKMGNPEAGPFLQAALEKERKDRRTWSSQYHMILALGFCEARQALPLLREMAGEDHPATILYSGLGDGDDPLGSES</sequence>
<evidence type="ECO:0000313" key="2">
    <source>
        <dbReference type="Proteomes" id="UP001374893"/>
    </source>
</evidence>
<gene>
    <name evidence="1" type="ORF">HAHE_23690</name>
</gene>
<dbReference type="SMART" id="SM00567">
    <property type="entry name" value="EZ_HEAT"/>
    <property type="match status" value="2"/>
</dbReference>
<dbReference type="Pfam" id="PF03130">
    <property type="entry name" value="HEAT_PBS"/>
    <property type="match status" value="1"/>
</dbReference>
<evidence type="ECO:0000313" key="1">
    <source>
        <dbReference type="EMBL" id="BCX48461.1"/>
    </source>
</evidence>
<dbReference type="RefSeq" id="WP_338684703.1">
    <property type="nucleotide sequence ID" value="NZ_AP024702.1"/>
</dbReference>
<keyword evidence="2" id="KW-1185">Reference proteome</keyword>
<accession>A0ABM7RMS5</accession>
<dbReference type="Proteomes" id="UP001374893">
    <property type="component" value="Chromosome"/>
</dbReference>
<dbReference type="InterPro" id="IPR004155">
    <property type="entry name" value="PBS_lyase_HEAT"/>
</dbReference>
<protein>
    <recommendedName>
        <fullName evidence="3">HEAT repeat domain-containing protein</fullName>
    </recommendedName>
</protein>
<dbReference type="InterPro" id="IPR011989">
    <property type="entry name" value="ARM-like"/>
</dbReference>
<name>A0ABM7RMS5_9BACT</name>
<organism evidence="1 2">
    <name type="scientific">Haloferula helveola</name>
    <dbReference type="NCBI Taxonomy" id="490095"/>
    <lineage>
        <taxon>Bacteria</taxon>
        <taxon>Pseudomonadati</taxon>
        <taxon>Verrucomicrobiota</taxon>
        <taxon>Verrucomicrobiia</taxon>
        <taxon>Verrucomicrobiales</taxon>
        <taxon>Verrucomicrobiaceae</taxon>
        <taxon>Haloferula</taxon>
    </lineage>
</organism>
<dbReference type="Gene3D" id="1.25.10.10">
    <property type="entry name" value="Leucine-rich Repeat Variant"/>
    <property type="match status" value="1"/>
</dbReference>
<evidence type="ECO:0008006" key="3">
    <source>
        <dbReference type="Google" id="ProtNLM"/>
    </source>
</evidence>
<dbReference type="EMBL" id="AP024702">
    <property type="protein sequence ID" value="BCX48461.1"/>
    <property type="molecule type" value="Genomic_DNA"/>
</dbReference>